<organism evidence="2 3">
    <name type="scientific">Solanum tuberosum</name>
    <name type="common">Potato</name>
    <dbReference type="NCBI Taxonomy" id="4113"/>
    <lineage>
        <taxon>Eukaryota</taxon>
        <taxon>Viridiplantae</taxon>
        <taxon>Streptophyta</taxon>
        <taxon>Embryophyta</taxon>
        <taxon>Tracheophyta</taxon>
        <taxon>Spermatophyta</taxon>
        <taxon>Magnoliopsida</taxon>
        <taxon>eudicotyledons</taxon>
        <taxon>Gunneridae</taxon>
        <taxon>Pentapetalae</taxon>
        <taxon>asterids</taxon>
        <taxon>lamiids</taxon>
        <taxon>Solanales</taxon>
        <taxon>Solanaceae</taxon>
        <taxon>Solanoideae</taxon>
        <taxon>Solaneae</taxon>
        <taxon>Solanum</taxon>
    </lineage>
</organism>
<dbReference type="Proteomes" id="UP000826656">
    <property type="component" value="Unassembled WGS sequence"/>
</dbReference>
<proteinExistence type="predicted"/>
<feature type="compositionally biased region" description="Basic and acidic residues" evidence="1">
    <location>
        <begin position="1"/>
        <end position="10"/>
    </location>
</feature>
<dbReference type="EMBL" id="JAIVGD010000028">
    <property type="protein sequence ID" value="KAH0737820.1"/>
    <property type="molecule type" value="Genomic_DNA"/>
</dbReference>
<evidence type="ECO:0000256" key="1">
    <source>
        <dbReference type="SAM" id="MobiDB-lite"/>
    </source>
</evidence>
<keyword evidence="3" id="KW-1185">Reference proteome</keyword>
<feature type="compositionally biased region" description="Polar residues" evidence="1">
    <location>
        <begin position="121"/>
        <end position="153"/>
    </location>
</feature>
<feature type="compositionally biased region" description="Polar residues" evidence="1">
    <location>
        <begin position="11"/>
        <end position="58"/>
    </location>
</feature>
<evidence type="ECO:0000313" key="3">
    <source>
        <dbReference type="Proteomes" id="UP000826656"/>
    </source>
</evidence>
<reference evidence="2 3" key="1">
    <citation type="journal article" date="2021" name="bioRxiv">
        <title>Chromosome-scale and haplotype-resolved genome assembly of a tetraploid potato cultivar.</title>
        <authorList>
            <person name="Sun H."/>
            <person name="Jiao W.-B."/>
            <person name="Krause K."/>
            <person name="Campoy J.A."/>
            <person name="Goel M."/>
            <person name="Folz-Donahue K."/>
            <person name="Kukat C."/>
            <person name="Huettel B."/>
            <person name="Schneeberger K."/>
        </authorList>
    </citation>
    <scope>NUCLEOTIDE SEQUENCE [LARGE SCALE GENOMIC DNA]</scope>
    <source>
        <strain evidence="2">SolTubOtavaFocal</strain>
        <tissue evidence="2">Leaves</tissue>
    </source>
</reference>
<gene>
    <name evidence="2" type="ORF">KY290_036525</name>
</gene>
<evidence type="ECO:0000313" key="2">
    <source>
        <dbReference type="EMBL" id="KAH0737820.1"/>
    </source>
</evidence>
<accession>A0ABQ7TTK1</accession>
<comment type="caution">
    <text evidence="2">The sequence shown here is derived from an EMBL/GenBank/DDBJ whole genome shotgun (WGS) entry which is preliminary data.</text>
</comment>
<feature type="region of interest" description="Disordered" evidence="1">
    <location>
        <begin position="1"/>
        <end position="158"/>
    </location>
</feature>
<name>A0ABQ7TTK1_SOLTU</name>
<sequence>MEDNKDHEQHQTNATSLGKNPSVESSHTGKSSHFNSSRNVINLSSSDVLFNDNANGQKNGMREELEKGRGDTETQQQGNRHLSIVRDKNLSQAPDPRGNIEPNNYHKDFPKLSSNFDRHTTSNQKNQQINQPNHSKEPSNPNENQNTKQNQSVEPAPYTVVQTLAARLRQIHYTQISSIELVPPRHTTK</sequence>
<feature type="compositionally biased region" description="Basic and acidic residues" evidence="1">
    <location>
        <begin position="104"/>
        <end position="120"/>
    </location>
</feature>
<protein>
    <submittedName>
        <fullName evidence="2">Uncharacterized protein</fullName>
    </submittedName>
</protein>
<feature type="compositionally biased region" description="Basic and acidic residues" evidence="1">
    <location>
        <begin position="60"/>
        <end position="72"/>
    </location>
</feature>